<feature type="transmembrane region" description="Helical" evidence="5">
    <location>
        <begin position="475"/>
        <end position="495"/>
    </location>
</feature>
<keyword evidence="3 4" id="KW-0808">Transferase</keyword>
<dbReference type="EC" id="2.4.1.17" evidence="5"/>
<dbReference type="AlphaFoldDB" id="A0A1Q3FRR9"/>
<dbReference type="FunFam" id="3.40.50.2000:FF:000144">
    <property type="entry name" value="UDP-glucuronosyltransferase"/>
    <property type="match status" value="1"/>
</dbReference>
<dbReference type="Pfam" id="PF00201">
    <property type="entry name" value="UDPGT"/>
    <property type="match status" value="1"/>
</dbReference>
<keyword evidence="5" id="KW-0812">Transmembrane</keyword>
<evidence type="ECO:0000313" key="6">
    <source>
        <dbReference type="EMBL" id="JAV30299.1"/>
    </source>
</evidence>
<evidence type="ECO:0000256" key="2">
    <source>
        <dbReference type="ARBA" id="ARBA00022676"/>
    </source>
</evidence>
<feature type="chain" id="PRO_5011825946" description="UDP-glucuronosyltransferase" evidence="5">
    <location>
        <begin position="21"/>
        <end position="519"/>
    </location>
</feature>
<name>A0A1Q3FRR9_CULTA</name>
<proteinExistence type="inferred from homology"/>
<feature type="signal peptide" evidence="5">
    <location>
        <begin position="1"/>
        <end position="20"/>
    </location>
</feature>
<dbReference type="FunFam" id="3.40.50.2000:FF:000050">
    <property type="entry name" value="UDP-glucuronosyltransferase"/>
    <property type="match status" value="1"/>
</dbReference>
<dbReference type="CDD" id="cd03784">
    <property type="entry name" value="GT1_Gtf-like"/>
    <property type="match status" value="1"/>
</dbReference>
<dbReference type="GO" id="GO:0016020">
    <property type="term" value="C:membrane"/>
    <property type="evidence" value="ECO:0007669"/>
    <property type="project" value="UniProtKB-SubCell"/>
</dbReference>
<dbReference type="InterPro" id="IPR050271">
    <property type="entry name" value="UDP-glycosyltransferase"/>
</dbReference>
<dbReference type="SUPFAM" id="SSF53756">
    <property type="entry name" value="UDP-Glycosyltransferase/glycogen phosphorylase"/>
    <property type="match status" value="1"/>
</dbReference>
<comment type="catalytic activity">
    <reaction evidence="5">
        <text>glucuronate acceptor + UDP-alpha-D-glucuronate = acceptor beta-D-glucuronoside + UDP + H(+)</text>
        <dbReference type="Rhea" id="RHEA:21032"/>
        <dbReference type="ChEBI" id="CHEBI:15378"/>
        <dbReference type="ChEBI" id="CHEBI:58052"/>
        <dbReference type="ChEBI" id="CHEBI:58223"/>
        <dbReference type="ChEBI" id="CHEBI:132367"/>
        <dbReference type="ChEBI" id="CHEBI:132368"/>
        <dbReference type="EC" id="2.4.1.17"/>
    </reaction>
</comment>
<dbReference type="GO" id="GO:0015020">
    <property type="term" value="F:glucuronosyltransferase activity"/>
    <property type="evidence" value="ECO:0007669"/>
    <property type="project" value="UniProtKB-EC"/>
</dbReference>
<dbReference type="InterPro" id="IPR035595">
    <property type="entry name" value="UDP_glycos_trans_CS"/>
</dbReference>
<dbReference type="PANTHER" id="PTHR48043">
    <property type="entry name" value="EG:EG0003.4 PROTEIN-RELATED"/>
    <property type="match status" value="1"/>
</dbReference>
<dbReference type="PROSITE" id="PS00375">
    <property type="entry name" value="UDPGT"/>
    <property type="match status" value="1"/>
</dbReference>
<dbReference type="PANTHER" id="PTHR48043:SF114">
    <property type="entry name" value="IP04436P-RELATED"/>
    <property type="match status" value="1"/>
</dbReference>
<evidence type="ECO:0000256" key="5">
    <source>
        <dbReference type="RuleBase" id="RU362059"/>
    </source>
</evidence>
<organism evidence="6">
    <name type="scientific">Culex tarsalis</name>
    <name type="common">Encephalitis mosquito</name>
    <dbReference type="NCBI Taxonomy" id="7177"/>
    <lineage>
        <taxon>Eukaryota</taxon>
        <taxon>Metazoa</taxon>
        <taxon>Ecdysozoa</taxon>
        <taxon>Arthropoda</taxon>
        <taxon>Hexapoda</taxon>
        <taxon>Insecta</taxon>
        <taxon>Pterygota</taxon>
        <taxon>Neoptera</taxon>
        <taxon>Endopterygota</taxon>
        <taxon>Diptera</taxon>
        <taxon>Nematocera</taxon>
        <taxon>Culicoidea</taxon>
        <taxon>Culicidae</taxon>
        <taxon>Culicinae</taxon>
        <taxon>Culicini</taxon>
        <taxon>Culex</taxon>
        <taxon>Culex</taxon>
    </lineage>
</organism>
<dbReference type="EMBL" id="GFDL01004746">
    <property type="protein sequence ID" value="JAV30299.1"/>
    <property type="molecule type" value="Transcribed_RNA"/>
</dbReference>
<accession>A0A1Q3FRR9</accession>
<keyword evidence="5" id="KW-0472">Membrane</keyword>
<reference evidence="6" key="1">
    <citation type="submission" date="2017-01" db="EMBL/GenBank/DDBJ databases">
        <title>A deep insight into the sialotranscriptome of adult male and female Cluex tarsalis mosquitoes.</title>
        <authorList>
            <person name="Ribeiro J.M."/>
            <person name="Moreira F."/>
            <person name="Bernard K.A."/>
            <person name="Calvo E."/>
        </authorList>
    </citation>
    <scope>NUCLEOTIDE SEQUENCE</scope>
    <source>
        <strain evidence="6">Kern County</strain>
        <tissue evidence="6">Salivary glands</tissue>
    </source>
</reference>
<comment type="subcellular location">
    <subcellularLocation>
        <location evidence="5">Membrane</location>
        <topology evidence="5">Single-pass membrane protein</topology>
    </subcellularLocation>
</comment>
<comment type="similarity">
    <text evidence="1 4">Belongs to the UDP-glycosyltransferase family.</text>
</comment>
<dbReference type="Gene3D" id="3.40.50.2000">
    <property type="entry name" value="Glycogen Phosphorylase B"/>
    <property type="match status" value="2"/>
</dbReference>
<keyword evidence="5" id="KW-1133">Transmembrane helix</keyword>
<evidence type="ECO:0000256" key="3">
    <source>
        <dbReference type="ARBA" id="ARBA00022679"/>
    </source>
</evidence>
<evidence type="ECO:0000256" key="4">
    <source>
        <dbReference type="RuleBase" id="RU003718"/>
    </source>
</evidence>
<sequence length="519" mass="58074">MTSSWRALALVLLLVQAGFGHRILGLFGHPGLSHYKVFYPIVRGLAEAGHEVVVVSYFPGLGDPHANLTEYEFKGQKVVTNAFSMEDFSGRTFMDNFKEFYSLAMWGHETCKAALSSPALDQVLAEHRRKPFDLLLTEFFSTDCLLGVSHVLRLPLVGLSSCALMPWHYDRVGLPDSPGYIPSEFSTFSERMSFLERFENWFVTRTVKLLYRVVEWNDNRLLAGRFGDGIPDVRDIARNTSLLLVNQHYTLSGARPLVPAVVEVGGVHIGPSKPLPEDLQRILDDAKEGVLVVSFGSILRASSLPAAKREALLNALKRIPLKVLWKWEDENAKDMPPNVIVRKWLPQRDVLCHPNVRLFLSHGGLLGVSEAVHCAVPVVVMPIYGDQFLNAMALVNRGMGVIMHYDKIDAEYVHGRIQEGLRKEVHDSAVAVSAAFRHRTLSPLEQAVWSIENVLAHGPKRLEKSYGSEVSMAVYYSWDVIFVFGAMILGLLISVRKTFQIVFGKKEKVDGQGNKVKRS</sequence>
<keyword evidence="2 4" id="KW-0328">Glycosyltransferase</keyword>
<dbReference type="InterPro" id="IPR002213">
    <property type="entry name" value="UDP_glucos_trans"/>
</dbReference>
<protein>
    <recommendedName>
        <fullName evidence="5">UDP-glucuronosyltransferase</fullName>
        <ecNumber evidence="5">2.4.1.17</ecNumber>
    </recommendedName>
</protein>
<evidence type="ECO:0000256" key="1">
    <source>
        <dbReference type="ARBA" id="ARBA00009995"/>
    </source>
</evidence>
<keyword evidence="5" id="KW-0732">Signal</keyword>